<keyword evidence="5 6" id="KW-0472">Membrane</keyword>
<dbReference type="InterPro" id="IPR047218">
    <property type="entry name" value="YocR/YhdH-like"/>
</dbReference>
<evidence type="ECO:0000256" key="3">
    <source>
        <dbReference type="ARBA" id="ARBA00022692"/>
    </source>
</evidence>
<keyword evidence="4 6" id="KW-1133">Transmembrane helix</keyword>
<dbReference type="Pfam" id="PF00209">
    <property type="entry name" value="SNF"/>
    <property type="match status" value="2"/>
</dbReference>
<gene>
    <name evidence="7" type="ORF">ACFQGB_08090</name>
</gene>
<dbReference type="PRINTS" id="PR00176">
    <property type="entry name" value="NANEUSMPORT"/>
</dbReference>
<evidence type="ECO:0000256" key="4">
    <source>
        <dbReference type="ARBA" id="ARBA00022989"/>
    </source>
</evidence>
<evidence type="ECO:0000313" key="7">
    <source>
        <dbReference type="EMBL" id="MFC6952824.1"/>
    </source>
</evidence>
<dbReference type="PANTHER" id="PTHR42948:SF1">
    <property type="entry name" value="TRANSPORTER"/>
    <property type="match status" value="1"/>
</dbReference>
<evidence type="ECO:0000313" key="8">
    <source>
        <dbReference type="Proteomes" id="UP001596395"/>
    </source>
</evidence>
<dbReference type="GO" id="GO:0016020">
    <property type="term" value="C:membrane"/>
    <property type="evidence" value="ECO:0007669"/>
    <property type="project" value="UniProtKB-SubCell"/>
</dbReference>
<feature type="transmembrane region" description="Helical" evidence="6">
    <location>
        <begin position="408"/>
        <end position="430"/>
    </location>
</feature>
<feature type="transmembrane region" description="Helical" evidence="6">
    <location>
        <begin position="248"/>
        <end position="271"/>
    </location>
</feature>
<evidence type="ECO:0000256" key="1">
    <source>
        <dbReference type="ARBA" id="ARBA00004141"/>
    </source>
</evidence>
<proteinExistence type="predicted"/>
<accession>A0ABD5VH69</accession>
<dbReference type="RefSeq" id="WP_336349808.1">
    <property type="nucleotide sequence ID" value="NZ_JAZAQL010000002.1"/>
</dbReference>
<comment type="subcellular location">
    <subcellularLocation>
        <location evidence="1">Membrane</location>
        <topology evidence="1">Multi-pass membrane protein</topology>
    </subcellularLocation>
</comment>
<feature type="transmembrane region" description="Helical" evidence="6">
    <location>
        <begin position="84"/>
        <end position="108"/>
    </location>
</feature>
<dbReference type="InterPro" id="IPR037272">
    <property type="entry name" value="SNS_sf"/>
</dbReference>
<keyword evidence="2" id="KW-0813">Transport</keyword>
<feature type="transmembrane region" description="Helical" evidence="6">
    <location>
        <begin position="450"/>
        <end position="470"/>
    </location>
</feature>
<comment type="caution">
    <text evidence="7">The sequence shown here is derived from an EMBL/GenBank/DDBJ whole genome shotgun (WGS) entry which is preliminary data.</text>
</comment>
<feature type="transmembrane region" description="Helical" evidence="6">
    <location>
        <begin position="167"/>
        <end position="195"/>
    </location>
</feature>
<feature type="transmembrane region" description="Helical" evidence="6">
    <location>
        <begin position="367"/>
        <end position="387"/>
    </location>
</feature>
<protein>
    <submittedName>
        <fullName evidence="7">Sodium-dependent transporter</fullName>
    </submittedName>
</protein>
<feature type="transmembrane region" description="Helical" evidence="6">
    <location>
        <begin position="303"/>
        <end position="329"/>
    </location>
</feature>
<dbReference type="AlphaFoldDB" id="A0ABD5VH69"/>
<evidence type="ECO:0000256" key="2">
    <source>
        <dbReference type="ARBA" id="ARBA00022448"/>
    </source>
</evidence>
<dbReference type="EMBL" id="JBHSXN010000002">
    <property type="protein sequence ID" value="MFC6952824.1"/>
    <property type="molecule type" value="Genomic_DNA"/>
</dbReference>
<dbReference type="Proteomes" id="UP001596395">
    <property type="component" value="Unassembled WGS sequence"/>
</dbReference>
<dbReference type="InterPro" id="IPR000175">
    <property type="entry name" value="Na/ntran_symport"/>
</dbReference>
<feature type="transmembrane region" description="Helical" evidence="6">
    <location>
        <begin position="40"/>
        <end position="64"/>
    </location>
</feature>
<sequence length="485" mass="49573">MQERETWSSRVGFILAAVGSAVGLGNIWQFPFQAANNGGAAFLVVYLAAVFVIGFPALLAEFVVGRNTEQNPVDAFREYAGRSWALVGALGVLVGFWILSFYSVVGGWVLRYIAGSATGAYFADPSGYFGAIASGTDALALHLVFMLVVVGIVALGVEDGIEMGTKVMVPSIVLLLVGLGAWATTLEGAGAGYQFYLSPDVDALVANLPSVLPSAVGQAFFTLSLGMGAMVTYSSYLGEDDSLPADGATIVVLNTLVGVLAGLVVFPVLAAQGLSMETAGMGAVFESMAAAFATLPAGRVLGLVFFLVLLLAALSSAISLLEVVVSYVVDNTSYDRKPLAAAAGVGIFVLGIPTAFGINALSWYNAVAYNLLLPLGGLGIAIAVGWVRPGRSTTELRRGSGASQAAALAWLWALRTVVVLALTVTLVLGVKSLLVKAAVVESSVLSSMPLVVALAAAIAVALVAGARTVASAPSDGTRLAGPGDD</sequence>
<feature type="transmembrane region" description="Helical" evidence="6">
    <location>
        <begin position="7"/>
        <end position="28"/>
    </location>
</feature>
<dbReference type="NCBIfam" id="NF037979">
    <property type="entry name" value="Na_transp"/>
    <property type="match status" value="1"/>
</dbReference>
<dbReference type="CDD" id="cd10336">
    <property type="entry name" value="SLC6sbd_Tyt1-Like"/>
    <property type="match status" value="1"/>
</dbReference>
<evidence type="ECO:0000256" key="5">
    <source>
        <dbReference type="ARBA" id="ARBA00023136"/>
    </source>
</evidence>
<reference evidence="7 8" key="1">
    <citation type="journal article" date="2019" name="Int. J. Syst. Evol. Microbiol.">
        <title>The Global Catalogue of Microorganisms (GCM) 10K type strain sequencing project: providing services to taxonomists for standard genome sequencing and annotation.</title>
        <authorList>
            <consortium name="The Broad Institute Genomics Platform"/>
            <consortium name="The Broad Institute Genome Sequencing Center for Infectious Disease"/>
            <person name="Wu L."/>
            <person name="Ma J."/>
        </authorList>
    </citation>
    <scope>NUCLEOTIDE SEQUENCE [LARGE SCALE GENOMIC DNA]</scope>
    <source>
        <strain evidence="7 8">GX26</strain>
    </source>
</reference>
<feature type="transmembrane region" description="Helical" evidence="6">
    <location>
        <begin position="128"/>
        <end position="155"/>
    </location>
</feature>
<keyword evidence="3 6" id="KW-0812">Transmembrane</keyword>
<feature type="transmembrane region" description="Helical" evidence="6">
    <location>
        <begin position="215"/>
        <end position="236"/>
    </location>
</feature>
<dbReference type="PANTHER" id="PTHR42948">
    <property type="entry name" value="TRANSPORTER"/>
    <property type="match status" value="1"/>
</dbReference>
<dbReference type="PROSITE" id="PS50267">
    <property type="entry name" value="NA_NEUROTRAN_SYMP_3"/>
    <property type="match status" value="1"/>
</dbReference>
<dbReference type="SUPFAM" id="SSF161070">
    <property type="entry name" value="SNF-like"/>
    <property type="match status" value="1"/>
</dbReference>
<organism evidence="7 8">
    <name type="scientific">Halorubellus litoreus</name>
    <dbReference type="NCBI Taxonomy" id="755308"/>
    <lineage>
        <taxon>Archaea</taxon>
        <taxon>Methanobacteriati</taxon>
        <taxon>Methanobacteriota</taxon>
        <taxon>Stenosarchaea group</taxon>
        <taxon>Halobacteria</taxon>
        <taxon>Halobacteriales</taxon>
        <taxon>Halorubellaceae</taxon>
        <taxon>Halorubellus</taxon>
    </lineage>
</organism>
<name>A0ABD5VH69_9EURY</name>
<evidence type="ECO:0000256" key="6">
    <source>
        <dbReference type="SAM" id="Phobius"/>
    </source>
</evidence>
<keyword evidence="8" id="KW-1185">Reference proteome</keyword>
<feature type="transmembrane region" description="Helical" evidence="6">
    <location>
        <begin position="341"/>
        <end position="361"/>
    </location>
</feature>